<keyword evidence="9" id="KW-0479">Metal-binding</keyword>
<dbReference type="Gene3D" id="2.30.42.10">
    <property type="match status" value="2"/>
</dbReference>
<evidence type="ECO:0000256" key="6">
    <source>
        <dbReference type="ARBA" id="ARBA00023034"/>
    </source>
</evidence>
<dbReference type="InterPro" id="IPR024958">
    <property type="entry name" value="GRASP_PDZ"/>
</dbReference>
<dbReference type="Proteomes" id="UP000694700">
    <property type="component" value="Unplaced"/>
</dbReference>
<dbReference type="Ensembl" id="ENSCCRT00015010404.1">
    <property type="protein sequence ID" value="ENSCCRP00015010019.1"/>
    <property type="gene ID" value="ENSCCRG00015004776.1"/>
</dbReference>
<keyword evidence="4" id="KW-0519">Myristate</keyword>
<keyword evidence="3" id="KW-0597">Phosphoprotein</keyword>
<dbReference type="SUPFAM" id="SSF50156">
    <property type="entry name" value="PDZ domain-like"/>
    <property type="match status" value="2"/>
</dbReference>
<evidence type="ECO:0000256" key="3">
    <source>
        <dbReference type="ARBA" id="ARBA00022553"/>
    </source>
</evidence>
<feature type="compositionally biased region" description="Basic and acidic residues" evidence="10">
    <location>
        <begin position="440"/>
        <end position="451"/>
    </location>
</feature>
<evidence type="ECO:0000256" key="1">
    <source>
        <dbReference type="ARBA" id="ARBA00004394"/>
    </source>
</evidence>
<feature type="domain" description="PDZ GRASP-type" evidence="11">
    <location>
        <begin position="15"/>
        <end position="105"/>
    </location>
</feature>
<evidence type="ECO:0000313" key="13">
    <source>
        <dbReference type="Proteomes" id="UP000694700"/>
    </source>
</evidence>
<dbReference type="PROSITE" id="PS51865">
    <property type="entry name" value="PDZ_GRASP"/>
    <property type="match status" value="2"/>
</dbReference>
<comment type="similarity">
    <text evidence="2">Belongs to the GORASP family.</text>
</comment>
<evidence type="ECO:0000256" key="10">
    <source>
        <dbReference type="SAM" id="MobiDB-lite"/>
    </source>
</evidence>
<feature type="binding site" evidence="9">
    <location>
        <position position="18"/>
    </location>
    <ligand>
        <name>Zn(2+)</name>
        <dbReference type="ChEBI" id="CHEBI:29105"/>
    </ligand>
</feature>
<evidence type="ECO:0000256" key="8">
    <source>
        <dbReference type="ARBA" id="ARBA00023288"/>
    </source>
</evidence>
<feature type="region of interest" description="Disordered" evidence="10">
    <location>
        <begin position="287"/>
        <end position="309"/>
    </location>
</feature>
<protein>
    <submittedName>
        <fullName evidence="12">Golgi reassembly stacking protein 1a</fullName>
    </submittedName>
</protein>
<comment type="subcellular location">
    <subcellularLocation>
        <location evidence="1">Golgi apparatus membrane</location>
    </subcellularLocation>
</comment>
<dbReference type="GO" id="GO:0046872">
    <property type="term" value="F:metal ion binding"/>
    <property type="evidence" value="ECO:0007669"/>
    <property type="project" value="UniProtKB-KW"/>
</dbReference>
<dbReference type="FunFam" id="2.30.42.10:FF:000056">
    <property type="entry name" value="Golgi reassembly-stacking protein 2 isoform 1"/>
    <property type="match status" value="1"/>
</dbReference>
<dbReference type="InterPro" id="IPR007583">
    <property type="entry name" value="GRASP55_65"/>
</dbReference>
<evidence type="ECO:0000256" key="2">
    <source>
        <dbReference type="ARBA" id="ARBA00007144"/>
    </source>
</evidence>
<dbReference type="InterPro" id="IPR036034">
    <property type="entry name" value="PDZ_sf"/>
</dbReference>
<keyword evidence="8" id="KW-0449">Lipoprotein</keyword>
<dbReference type="PANTHER" id="PTHR12893">
    <property type="entry name" value="GOLGI REASSEMBLY STACKING PROTEIN GRASP"/>
    <property type="match status" value="1"/>
</dbReference>
<accession>A0A8C1SLU8</accession>
<reference evidence="12" key="1">
    <citation type="submission" date="2025-08" db="UniProtKB">
        <authorList>
            <consortium name="Ensembl"/>
        </authorList>
    </citation>
    <scope>IDENTIFICATION</scope>
</reference>
<dbReference type="PANTHER" id="PTHR12893:SF2">
    <property type="entry name" value="GOLGI REASSEMBLY-STACKING PROTEIN 1"/>
    <property type="match status" value="1"/>
</dbReference>
<proteinExistence type="inferred from homology"/>
<feature type="binding site" evidence="9">
    <location>
        <position position="20"/>
    </location>
    <ligand>
        <name>Zn(2+)</name>
        <dbReference type="ChEBI" id="CHEBI:29105"/>
    </ligand>
</feature>
<feature type="region of interest" description="Disordered" evidence="10">
    <location>
        <begin position="1"/>
        <end position="20"/>
    </location>
</feature>
<evidence type="ECO:0000256" key="5">
    <source>
        <dbReference type="ARBA" id="ARBA00022737"/>
    </source>
</evidence>
<feature type="region of interest" description="Disordered" evidence="10">
    <location>
        <begin position="385"/>
        <end position="451"/>
    </location>
</feature>
<dbReference type="AlphaFoldDB" id="A0A8C1SLU8"/>
<dbReference type="GO" id="GO:0007030">
    <property type="term" value="P:Golgi organization"/>
    <property type="evidence" value="ECO:0007669"/>
    <property type="project" value="TreeGrafter"/>
</dbReference>
<feature type="binding site" evidence="9">
    <location>
        <position position="103"/>
    </location>
    <ligand>
        <name>Zn(2+)</name>
        <dbReference type="ChEBI" id="CHEBI:29105"/>
    </ligand>
</feature>
<keyword evidence="9" id="KW-0862">Zinc</keyword>
<evidence type="ECO:0000256" key="4">
    <source>
        <dbReference type="ARBA" id="ARBA00022707"/>
    </source>
</evidence>
<keyword evidence="6" id="KW-0333">Golgi apparatus</keyword>
<name>A0A8C1SLU8_CYPCA</name>
<feature type="domain" description="PDZ GRASP-type" evidence="11">
    <location>
        <begin position="111"/>
        <end position="199"/>
    </location>
</feature>
<dbReference type="Pfam" id="PF04495">
    <property type="entry name" value="GRASP55_65"/>
    <property type="match status" value="1"/>
</dbReference>
<organism evidence="12 13">
    <name type="scientific">Cyprinus carpio</name>
    <name type="common">Common carp</name>
    <dbReference type="NCBI Taxonomy" id="7962"/>
    <lineage>
        <taxon>Eukaryota</taxon>
        <taxon>Metazoa</taxon>
        <taxon>Chordata</taxon>
        <taxon>Craniata</taxon>
        <taxon>Vertebrata</taxon>
        <taxon>Euteleostomi</taxon>
        <taxon>Actinopterygii</taxon>
        <taxon>Neopterygii</taxon>
        <taxon>Teleostei</taxon>
        <taxon>Ostariophysi</taxon>
        <taxon>Cypriniformes</taxon>
        <taxon>Cyprinidae</taxon>
        <taxon>Cyprininae</taxon>
        <taxon>Cyprinus</taxon>
    </lineage>
</organism>
<sequence>MGLTQSSGAPEGGTEGYHVHGIQEDSPAEKAGLEPFFDFIISIGHNRLNQENEMLKDLLKANVEKPVKMEVYSTKTMRMRELEVVPSNMWGGQGLLGASVRFCSFQGANENVWHVLDVEPNSPAALAGLQEHSDFIVGADQVLQDSEDFFSLIEAHEGKPLKLLVYNTETDNCREVIVTPNGAWGGEGSLGCGIGYGYLHRIPARPDSPKSEKVSLMASTQSMSGFDLDTPLPPPLQRVMDPGFSDQSEVAMMNSEVSDIADRLDLSTSSIDMTNTSLAVREDIDVSGVEELQDREVPSGNPEEQNTEEYPAVDFSSSVVPPSHFPPPLSLSHPFLPNLPLEHSLPTDMAYLMNSSIPSLDSSVPPIDISSLLIDPAALHLESSAPPAEYPVQPNESSPFSSESDGVNQGFSDEPQSQKSSLSAGRAEAVSSDLMSFDSHNAHVKDEAASQ</sequence>
<evidence type="ECO:0000256" key="9">
    <source>
        <dbReference type="PIRSR" id="PIRSR607583-1"/>
    </source>
</evidence>
<evidence type="ECO:0000259" key="11">
    <source>
        <dbReference type="PROSITE" id="PS51865"/>
    </source>
</evidence>
<keyword evidence="7" id="KW-0472">Membrane</keyword>
<dbReference type="FunFam" id="2.30.42.10:FF:000026">
    <property type="entry name" value="Golgi reassembly stacking protein 2"/>
    <property type="match status" value="1"/>
</dbReference>
<dbReference type="GO" id="GO:0000139">
    <property type="term" value="C:Golgi membrane"/>
    <property type="evidence" value="ECO:0007669"/>
    <property type="project" value="UniProtKB-SubCell"/>
</dbReference>
<keyword evidence="5" id="KW-0677">Repeat</keyword>
<evidence type="ECO:0000256" key="7">
    <source>
        <dbReference type="ARBA" id="ARBA00023136"/>
    </source>
</evidence>
<feature type="compositionally biased region" description="Polar residues" evidence="10">
    <location>
        <begin position="394"/>
        <end position="423"/>
    </location>
</feature>
<evidence type="ECO:0000313" key="12">
    <source>
        <dbReference type="Ensembl" id="ENSCCRP00015010019.1"/>
    </source>
</evidence>